<dbReference type="Proteomes" id="UP000254765">
    <property type="component" value="Unassembled WGS sequence"/>
</dbReference>
<dbReference type="EC" id="3.2.1.21" evidence="2"/>
<evidence type="ECO:0000256" key="1">
    <source>
        <dbReference type="SAM" id="MobiDB-lite"/>
    </source>
</evidence>
<feature type="region of interest" description="Disordered" evidence="1">
    <location>
        <begin position="33"/>
        <end position="68"/>
    </location>
</feature>
<gene>
    <name evidence="2" type="primary">bglX_3</name>
    <name evidence="2" type="ORF">NCTC10211_05178</name>
</gene>
<name>A0A380AIC9_SERMA</name>
<keyword evidence="2" id="KW-0378">Hydrolase</keyword>
<keyword evidence="2" id="KW-0326">Glycosidase</keyword>
<dbReference type="AlphaFoldDB" id="A0A380AIC9"/>
<protein>
    <submittedName>
        <fullName evidence="2">Periplasmic beta-glucosidase</fullName>
        <ecNumber evidence="2">3.2.1.21</ecNumber>
    </submittedName>
</protein>
<reference evidence="2 3" key="1">
    <citation type="submission" date="2018-06" db="EMBL/GenBank/DDBJ databases">
        <authorList>
            <consortium name="Pathogen Informatics"/>
            <person name="Doyle S."/>
        </authorList>
    </citation>
    <scope>NUCLEOTIDE SEQUENCE [LARGE SCALE GENOMIC DNA]</scope>
    <source>
        <strain evidence="2 3">NCTC10211</strain>
    </source>
</reference>
<feature type="compositionally biased region" description="Gly residues" evidence="1">
    <location>
        <begin position="47"/>
        <end position="68"/>
    </location>
</feature>
<proteinExistence type="predicted"/>
<evidence type="ECO:0000313" key="2">
    <source>
        <dbReference type="EMBL" id="SUI81531.1"/>
    </source>
</evidence>
<accession>A0A380AIC9</accession>
<dbReference type="GO" id="GO:0008422">
    <property type="term" value="F:beta-glucosidase activity"/>
    <property type="evidence" value="ECO:0007669"/>
    <property type="project" value="UniProtKB-EC"/>
</dbReference>
<sequence>MGDKARILYAKGANVTQDKGIIDYLNEYEPAVAFDTRSPQADDRRSGTGGEQGRRGGGGGGGIAGHGA</sequence>
<organism evidence="2 3">
    <name type="scientific">Serratia marcescens</name>
    <dbReference type="NCBI Taxonomy" id="615"/>
    <lineage>
        <taxon>Bacteria</taxon>
        <taxon>Pseudomonadati</taxon>
        <taxon>Pseudomonadota</taxon>
        <taxon>Gammaproteobacteria</taxon>
        <taxon>Enterobacterales</taxon>
        <taxon>Yersiniaceae</taxon>
        <taxon>Serratia</taxon>
    </lineage>
</organism>
<evidence type="ECO:0000313" key="3">
    <source>
        <dbReference type="Proteomes" id="UP000254765"/>
    </source>
</evidence>
<dbReference type="EMBL" id="UGYK01000002">
    <property type="protein sequence ID" value="SUI81531.1"/>
    <property type="molecule type" value="Genomic_DNA"/>
</dbReference>